<dbReference type="InterPro" id="IPR052971">
    <property type="entry name" value="TRP_calcium_channel"/>
</dbReference>
<feature type="compositionally biased region" description="Pro residues" evidence="1">
    <location>
        <begin position="1094"/>
        <end position="1104"/>
    </location>
</feature>
<keyword evidence="7" id="KW-1185">Reference proteome</keyword>
<feature type="compositionally biased region" description="Low complexity" evidence="1">
    <location>
        <begin position="1080"/>
        <end position="1093"/>
    </location>
</feature>
<feature type="transmembrane region" description="Helical" evidence="2">
    <location>
        <begin position="670"/>
        <end position="688"/>
    </location>
</feature>
<dbReference type="Pfam" id="PF03435">
    <property type="entry name" value="Sacchrp_dh_NADP"/>
    <property type="match status" value="1"/>
</dbReference>
<keyword evidence="2" id="KW-0812">Transmembrane</keyword>
<dbReference type="Pfam" id="PF23317">
    <property type="entry name" value="YVC1_C"/>
    <property type="match status" value="1"/>
</dbReference>
<dbReference type="InterPro" id="IPR056336">
    <property type="entry name" value="YVC1_C"/>
</dbReference>
<dbReference type="OrthoDB" id="2373987at2759"/>
<feature type="transmembrane region" description="Helical" evidence="2">
    <location>
        <begin position="949"/>
        <end position="968"/>
    </location>
</feature>
<comment type="caution">
    <text evidence="6">The sequence shown here is derived from an EMBL/GenBank/DDBJ whole genome shotgun (WGS) entry which is preliminary data.</text>
</comment>
<dbReference type="EMBL" id="MCGR01000016">
    <property type="protein sequence ID" value="ORY85328.1"/>
    <property type="molecule type" value="Genomic_DNA"/>
</dbReference>
<feature type="compositionally biased region" description="Basic and acidic residues" evidence="1">
    <location>
        <begin position="1278"/>
        <end position="1298"/>
    </location>
</feature>
<feature type="domain" description="YVC1 N-terminal linker helical" evidence="4">
    <location>
        <begin position="450"/>
        <end position="637"/>
    </location>
</feature>
<reference evidence="6 7" key="1">
    <citation type="submission" date="2016-07" db="EMBL/GenBank/DDBJ databases">
        <title>Pervasive Adenine N6-methylation of Active Genes in Fungi.</title>
        <authorList>
            <consortium name="DOE Joint Genome Institute"/>
            <person name="Mondo S.J."/>
            <person name="Dannebaum R.O."/>
            <person name="Kuo R.C."/>
            <person name="Labutti K."/>
            <person name="Haridas S."/>
            <person name="Kuo A."/>
            <person name="Salamov A."/>
            <person name="Ahrendt S.R."/>
            <person name="Lipzen A."/>
            <person name="Sullivan W."/>
            <person name="Andreopoulos W.B."/>
            <person name="Clum A."/>
            <person name="Lindquist E."/>
            <person name="Daum C."/>
            <person name="Ramamoorthy G.K."/>
            <person name="Gryganskyi A."/>
            <person name="Culley D."/>
            <person name="Magnuson J.K."/>
            <person name="James T.Y."/>
            <person name="O'Malley M.A."/>
            <person name="Stajich J.E."/>
            <person name="Spatafora J.W."/>
            <person name="Visel A."/>
            <person name="Grigoriev I.V."/>
        </authorList>
    </citation>
    <scope>NUCLEOTIDE SEQUENCE [LARGE SCALE GENOMIC DNA]</scope>
    <source>
        <strain evidence="6 7">62-1032</strain>
    </source>
</reference>
<protein>
    <submittedName>
        <fullName evidence="6">Saccharopine dehydrogenase-domain-containing protein</fullName>
    </submittedName>
</protein>
<evidence type="ECO:0000256" key="1">
    <source>
        <dbReference type="SAM" id="MobiDB-lite"/>
    </source>
</evidence>
<feature type="domain" description="Saccharopine dehydrogenase NADP binding" evidence="3">
    <location>
        <begin position="8"/>
        <end position="127"/>
    </location>
</feature>
<evidence type="ECO:0000259" key="3">
    <source>
        <dbReference type="Pfam" id="PF03435"/>
    </source>
</evidence>
<feature type="transmembrane region" description="Helical" evidence="2">
    <location>
        <begin position="830"/>
        <end position="848"/>
    </location>
</feature>
<evidence type="ECO:0000313" key="6">
    <source>
        <dbReference type="EMBL" id="ORY85328.1"/>
    </source>
</evidence>
<accession>A0A1Y2FMZ7</accession>
<dbReference type="STRING" id="106004.A0A1Y2FMZ7"/>
<feature type="region of interest" description="Disordered" evidence="1">
    <location>
        <begin position="1018"/>
        <end position="1197"/>
    </location>
</feature>
<dbReference type="InterPro" id="IPR056337">
    <property type="entry name" value="LHD_YVC1"/>
</dbReference>
<evidence type="ECO:0000313" key="7">
    <source>
        <dbReference type="Proteomes" id="UP000193467"/>
    </source>
</evidence>
<keyword evidence="2" id="KW-1133">Transmembrane helix</keyword>
<feature type="compositionally biased region" description="Acidic residues" evidence="1">
    <location>
        <begin position="1024"/>
        <end position="1045"/>
    </location>
</feature>
<evidence type="ECO:0000259" key="5">
    <source>
        <dbReference type="Pfam" id="PF23317"/>
    </source>
</evidence>
<keyword evidence="2" id="KW-0472">Membrane</keyword>
<feature type="region of interest" description="Disordered" evidence="1">
    <location>
        <begin position="1234"/>
        <end position="1298"/>
    </location>
</feature>
<evidence type="ECO:0000259" key="4">
    <source>
        <dbReference type="Pfam" id="PF23190"/>
    </source>
</evidence>
<dbReference type="Proteomes" id="UP000193467">
    <property type="component" value="Unassembled WGS sequence"/>
</dbReference>
<dbReference type="InParanoid" id="A0A1Y2FMZ7"/>
<feature type="transmembrane region" description="Helical" evidence="2">
    <location>
        <begin position="279"/>
        <end position="298"/>
    </location>
</feature>
<feature type="compositionally biased region" description="Gly residues" evidence="1">
    <location>
        <begin position="1247"/>
        <end position="1260"/>
    </location>
</feature>
<feature type="domain" description="Calcium channel YVC1-like C-terminal transmembrane" evidence="5">
    <location>
        <begin position="675"/>
        <end position="970"/>
    </location>
</feature>
<name>A0A1Y2FMZ7_9BASI</name>
<feature type="region of interest" description="Disordered" evidence="1">
    <location>
        <begin position="1209"/>
        <end position="1228"/>
    </location>
</feature>
<feature type="transmembrane region" description="Helical" evidence="2">
    <location>
        <begin position="868"/>
        <end position="887"/>
    </location>
</feature>
<feature type="compositionally biased region" description="Basic residues" evidence="1">
    <location>
        <begin position="1140"/>
        <end position="1149"/>
    </location>
</feature>
<dbReference type="PANTHER" id="PTHR35859">
    <property type="entry name" value="NONSELECTIVE CATION CHANNEL PROTEIN"/>
    <property type="match status" value="1"/>
</dbReference>
<evidence type="ECO:0000256" key="2">
    <source>
        <dbReference type="SAM" id="Phobius"/>
    </source>
</evidence>
<feature type="transmembrane region" description="Helical" evidence="2">
    <location>
        <begin position="802"/>
        <end position="824"/>
    </location>
</feature>
<dbReference type="Gene3D" id="3.40.50.720">
    <property type="entry name" value="NAD(P)-binding Rossmann-like Domain"/>
    <property type="match status" value="1"/>
</dbReference>
<gene>
    <name evidence="6" type="ORF">BCR35DRAFT_290017</name>
</gene>
<dbReference type="InterPro" id="IPR005097">
    <property type="entry name" value="Sacchrp_dh_NADP-bd"/>
</dbReference>
<proteinExistence type="predicted"/>
<dbReference type="PANTHER" id="PTHR35859:SF1">
    <property type="entry name" value="NONSELECTIVE CATION CHANNEL PROTEIN"/>
    <property type="match status" value="1"/>
</dbReference>
<dbReference type="InterPro" id="IPR036291">
    <property type="entry name" value="NAD(P)-bd_dom_sf"/>
</dbReference>
<organism evidence="6 7">
    <name type="scientific">Leucosporidium creatinivorum</name>
    <dbReference type="NCBI Taxonomy" id="106004"/>
    <lineage>
        <taxon>Eukaryota</taxon>
        <taxon>Fungi</taxon>
        <taxon>Dikarya</taxon>
        <taxon>Basidiomycota</taxon>
        <taxon>Pucciniomycotina</taxon>
        <taxon>Microbotryomycetes</taxon>
        <taxon>Leucosporidiales</taxon>
        <taxon>Leucosporidium</taxon>
    </lineage>
</organism>
<feature type="transmembrane region" description="Helical" evidence="2">
    <location>
        <begin position="770"/>
        <end position="790"/>
    </location>
</feature>
<dbReference type="Pfam" id="PF23190">
    <property type="entry name" value="LHD_TRPY1"/>
    <property type="match status" value="1"/>
</dbReference>
<dbReference type="SUPFAM" id="SSF51735">
    <property type="entry name" value="NAD(P)-binding Rossmann-fold domains"/>
    <property type="match status" value="1"/>
</dbReference>
<sequence length="1298" mass="141228">MAPRPYQIVVYGATGFTGQLVAQYLSTIEAVAGKWAVAGRNKAKVEERMNEVGVKAPVIVADASDHESLVQMCKQTKLVISLVGPYTTYGEPLVAAAAENGTHYVDLTGETPFVAHMVRKYARTAISTNALIIHACGYDSVPSDLTTFLAVQRLKGLIGESGKVGPVRSAFSFKGEVSGGTISSALTIMDGSADDKKIGMNPYALSPIAGSYKPLPTVVTSSTFAGKRTWGSFWIMGPYNSQIVRRSWGILETSDPSSKVLSYGSEFNYNEFMSMKGPISAFLASFSLLLSFAVLALFPPARWALRKWGPQPGTGPSKEMQETGWFKVVTTAKSVDGKHEAQMIMKGKGDPGYAATAKMITECALSIVLDYDRLPPLAKQGGPLTPATALGTVLVERLENTGHFSFSAGEGKKSEMAASSERAPLIGSAKPDMGSYTPAHPDLASLDVYSAIHRVFRDIRQWVDVPLSDEQMRSPEIQFAIIQPLEASFAEMNDPSIVYVLLLVRLQFLRERDSTLASSSLNETRAHLCELLAIKLLRHQATIEKGGNAGLLAMARALVGGLHAFQGAKEDVLERIRQSEGYASRVIAEGAGKTNALELAILGRARLFIKSQATQRVITAIWEGKIVYSSSSFINILPDRWKIQQINIYSVKDAPILDHYRLRVPKYRSMIDTGSFLVLFISFIAVIVDHHKRADNLPVDALSLHEKWFFFYGLGYSLDKLASVTEHGWSVYASGLTNGLDLMTVPIIALSFVFRIHSVWTNQEWASEQGFAILSCAACLLFPRLAFAAVSNNVLILSLRAMLADFFYLMAIAVFCFLGFVFALNHLCDGAYSISRISEWLIFIWFGLDGTGLEKSPKFHPYLGPGLITVYAALSNTLLVSLLVSILSTTYSQIAADAAAEDMFRKAVLTFEGVKSDSLFDYFPPLNLLALCIMWPISHVTSPRWFHKINVATCRLLSMPILLLIALYERQSSPNSPIRAWFSDLRVRMTQALPSRWTQKLSLLEGEPRLLCEAVFEYTPSGDEKEDSDEDDEPLSEDEVEDAIDPEAQRRNNCGRASRILAAPTRNISGAGTPVPPSLTTPSGATLPSGSPAPSLPPTRPTSPPTAAARPSKPTPISPSPSKQAVRFDSSPPSPSTLRPKPRSSHHQHPERLPSNASSGGYGTITRTRSPDRLNFDNSALSTSPHPPAPSAPARFESPLAKLYQFHEMDGSGSSVPNAGGVGGLKRRLSLGHQARAQTMSTAGTSGSWGAGGSAAGPGGEQMKELMNMVAELQNSLKRMEKRLEEKEGKEREGDRDD</sequence>